<dbReference type="PROSITE" id="PS00194">
    <property type="entry name" value="THIOREDOXIN_1"/>
    <property type="match status" value="1"/>
</dbReference>
<dbReference type="Gene3D" id="3.40.30.10">
    <property type="entry name" value="Glutaredoxin"/>
    <property type="match status" value="1"/>
</dbReference>
<organism evidence="4 5">
    <name type="scientific">Nesidiocoris tenuis</name>
    <dbReference type="NCBI Taxonomy" id="355587"/>
    <lineage>
        <taxon>Eukaryota</taxon>
        <taxon>Metazoa</taxon>
        <taxon>Ecdysozoa</taxon>
        <taxon>Arthropoda</taxon>
        <taxon>Hexapoda</taxon>
        <taxon>Insecta</taxon>
        <taxon>Pterygota</taxon>
        <taxon>Neoptera</taxon>
        <taxon>Paraneoptera</taxon>
        <taxon>Hemiptera</taxon>
        <taxon>Heteroptera</taxon>
        <taxon>Panheteroptera</taxon>
        <taxon>Cimicomorpha</taxon>
        <taxon>Miridae</taxon>
        <taxon>Dicyphina</taxon>
        <taxon>Nesidiocoris</taxon>
    </lineage>
</organism>
<dbReference type="Proteomes" id="UP001307889">
    <property type="component" value="Chromosome 1"/>
</dbReference>
<evidence type="ECO:0000313" key="4">
    <source>
        <dbReference type="EMBL" id="BES89095.1"/>
    </source>
</evidence>
<dbReference type="InterPro" id="IPR017937">
    <property type="entry name" value="Thioredoxin_CS"/>
</dbReference>
<feature type="domain" description="Thioredoxin" evidence="2">
    <location>
        <begin position="13"/>
        <end position="109"/>
    </location>
</feature>
<dbReference type="PANTHER" id="PTHR46135:SF3">
    <property type="entry name" value="NME_NM23 FAMILY MEMBER 8"/>
    <property type="match status" value="1"/>
</dbReference>
<sequence length="556" mass="63152">MAKQKGGTLQLKVEDDQDWEALLSSSKGLIIIDVYTDWCGPCVAMMSNLKKLKLEIGGENMHLAQAKSDTITALERFRGRSEPTWLLVGGGQLIKVLFGTDSPALIKAILKELEKEIQVVEGKRERVAFGWNELTEEEQIKAADVLSKREMEAERLRLEEEMSKDRAKRRNLTRIARRMPNQTLVVYFPHGIKEPEAQSAINKRICHAAYRVMVRCDGEGLHIVDQLDLTLTREDMEQMLYNAPVIFPEEMLENISERQSIVSLIQKITPLSLERKHSSSSRVSLISVGENLNIIENVVASMIYGDTRDPHNPREDSVVKIFEVELESGIKIPPCWTPVDYISKAAAMQVLFPHKVRALDVIEEPMPPPGYIIIFEAKRARQVLEIAEPFAGDVLHLAYFTTDNPETAERICYLPHELEKKGDDVVETAKMVIALEKKTSDPMLTLAALKPLYLSPNTRSGTQEIERWFPPPIEWSAEPDPWEPPPAPPVNYWVDEDENYWIEEERTGEDGEVRLGRRLVRLADGTTVEDGEWKPIPEAEPELPPVKAKDLKKKKK</sequence>
<feature type="region of interest" description="Disordered" evidence="1">
    <location>
        <begin position="526"/>
        <end position="556"/>
    </location>
</feature>
<dbReference type="EMBL" id="AP028909">
    <property type="protein sequence ID" value="BES89095.1"/>
    <property type="molecule type" value="Genomic_DNA"/>
</dbReference>
<protein>
    <submittedName>
        <fullName evidence="4">Glycerol ether metabolic process</fullName>
    </submittedName>
</protein>
<dbReference type="SUPFAM" id="SSF52833">
    <property type="entry name" value="Thioredoxin-like"/>
    <property type="match status" value="1"/>
</dbReference>
<keyword evidence="5" id="KW-1185">Reference proteome</keyword>
<feature type="domain" description="DUF4746" evidence="3">
    <location>
        <begin position="327"/>
        <end position="474"/>
    </location>
</feature>
<dbReference type="Pfam" id="PF15928">
    <property type="entry name" value="DUF4746"/>
    <property type="match status" value="1"/>
</dbReference>
<accession>A0ABN7A9W1</accession>
<evidence type="ECO:0000259" key="3">
    <source>
        <dbReference type="Pfam" id="PF15928"/>
    </source>
</evidence>
<reference evidence="4 5" key="1">
    <citation type="submission" date="2023-09" db="EMBL/GenBank/DDBJ databases">
        <title>Nesidiocoris tenuis whole genome shotgun sequence.</title>
        <authorList>
            <person name="Shibata T."/>
            <person name="Shimoda M."/>
            <person name="Kobayashi T."/>
            <person name="Uehara T."/>
        </authorList>
    </citation>
    <scope>NUCLEOTIDE SEQUENCE [LARGE SCALE GENOMIC DNA]</scope>
    <source>
        <strain evidence="4 5">Japan</strain>
    </source>
</reference>
<dbReference type="InterPro" id="IPR013766">
    <property type="entry name" value="Thioredoxin_domain"/>
</dbReference>
<evidence type="ECO:0000256" key="1">
    <source>
        <dbReference type="SAM" id="MobiDB-lite"/>
    </source>
</evidence>
<gene>
    <name evidence="4" type="ORF">NTJ_01902</name>
</gene>
<dbReference type="PANTHER" id="PTHR46135">
    <property type="entry name" value="NME/NM23 FAMILY MEMBER 8"/>
    <property type="match status" value="1"/>
</dbReference>
<dbReference type="InterPro" id="IPR031827">
    <property type="entry name" value="DUF4746"/>
</dbReference>
<proteinExistence type="predicted"/>
<dbReference type="InterPro" id="IPR036249">
    <property type="entry name" value="Thioredoxin-like_sf"/>
</dbReference>
<name>A0ABN7A9W1_9HEMI</name>
<dbReference type="Pfam" id="PF00085">
    <property type="entry name" value="Thioredoxin"/>
    <property type="match status" value="1"/>
</dbReference>
<evidence type="ECO:0000313" key="5">
    <source>
        <dbReference type="Proteomes" id="UP001307889"/>
    </source>
</evidence>
<evidence type="ECO:0000259" key="2">
    <source>
        <dbReference type="Pfam" id="PF00085"/>
    </source>
</evidence>
<dbReference type="InterPro" id="IPR051766">
    <property type="entry name" value="TXND_domain-containing"/>
</dbReference>